<dbReference type="GO" id="GO:0003677">
    <property type="term" value="F:DNA binding"/>
    <property type="evidence" value="ECO:0007669"/>
    <property type="project" value="UniProtKB-KW"/>
</dbReference>
<reference evidence="7 8" key="1">
    <citation type="submission" date="2017-05" db="EMBL/GenBank/DDBJ databases">
        <title>Complete and WGS of Bordetella genogroups.</title>
        <authorList>
            <person name="Spilker T."/>
            <person name="LiPuma J."/>
        </authorList>
    </citation>
    <scope>NUCLEOTIDE SEQUENCE [LARGE SCALE GENOMIC DNA]</scope>
    <source>
        <strain evidence="7 8">AU7206</strain>
    </source>
</reference>
<dbReference type="OrthoDB" id="9804020at2"/>
<dbReference type="AlphaFoldDB" id="A0A1W6ZEU5"/>
<dbReference type="Gene3D" id="3.40.640.10">
    <property type="entry name" value="Type I PLP-dependent aspartate aminotransferase-like (Major domain)"/>
    <property type="match status" value="1"/>
</dbReference>
<name>A0A1W6ZEU5_9BORD</name>
<dbReference type="Pfam" id="PF00155">
    <property type="entry name" value="Aminotran_1_2"/>
    <property type="match status" value="1"/>
</dbReference>
<dbReference type="Gene3D" id="1.10.10.10">
    <property type="entry name" value="Winged helix-like DNA-binding domain superfamily/Winged helix DNA-binding domain"/>
    <property type="match status" value="1"/>
</dbReference>
<dbReference type="PANTHER" id="PTHR46577">
    <property type="entry name" value="HTH-TYPE TRANSCRIPTIONAL REGULATORY PROTEIN GABR"/>
    <property type="match status" value="1"/>
</dbReference>
<dbReference type="EMBL" id="CP021111">
    <property type="protein sequence ID" value="ARP95898.1"/>
    <property type="molecule type" value="Genomic_DNA"/>
</dbReference>
<evidence type="ECO:0000256" key="5">
    <source>
        <dbReference type="ARBA" id="ARBA00023163"/>
    </source>
</evidence>
<dbReference type="InterPro" id="IPR015422">
    <property type="entry name" value="PyrdxlP-dep_Trfase_small"/>
</dbReference>
<dbReference type="RefSeq" id="WP_086079656.1">
    <property type="nucleotide sequence ID" value="NZ_CP021111.1"/>
</dbReference>
<keyword evidence="5" id="KW-0804">Transcription</keyword>
<comment type="similarity">
    <text evidence="1">In the C-terminal section; belongs to the class-I pyridoxal-phosphate-dependent aminotransferase family.</text>
</comment>
<dbReference type="CDD" id="cd07377">
    <property type="entry name" value="WHTH_GntR"/>
    <property type="match status" value="1"/>
</dbReference>
<evidence type="ECO:0000256" key="3">
    <source>
        <dbReference type="ARBA" id="ARBA00023015"/>
    </source>
</evidence>
<dbReference type="STRING" id="463040.CAL15_16845"/>
<dbReference type="SMART" id="SM00345">
    <property type="entry name" value="HTH_GNTR"/>
    <property type="match status" value="1"/>
</dbReference>
<evidence type="ECO:0000256" key="4">
    <source>
        <dbReference type="ARBA" id="ARBA00023125"/>
    </source>
</evidence>
<proteinExistence type="inferred from homology"/>
<dbReference type="InterPro" id="IPR015424">
    <property type="entry name" value="PyrdxlP-dep_Trfase"/>
</dbReference>
<dbReference type="InterPro" id="IPR036390">
    <property type="entry name" value="WH_DNA-bd_sf"/>
</dbReference>
<dbReference type="Proteomes" id="UP000194161">
    <property type="component" value="Chromosome"/>
</dbReference>
<evidence type="ECO:0000256" key="2">
    <source>
        <dbReference type="ARBA" id="ARBA00022898"/>
    </source>
</evidence>
<dbReference type="InterPro" id="IPR051446">
    <property type="entry name" value="HTH_trans_reg/aminotransferase"/>
</dbReference>
<dbReference type="Pfam" id="PF00392">
    <property type="entry name" value="GntR"/>
    <property type="match status" value="1"/>
</dbReference>
<dbReference type="KEGG" id="bgm:CAL15_16845"/>
<dbReference type="PANTHER" id="PTHR46577:SF1">
    <property type="entry name" value="HTH-TYPE TRANSCRIPTIONAL REGULATORY PROTEIN GABR"/>
    <property type="match status" value="1"/>
</dbReference>
<keyword evidence="8" id="KW-1185">Reference proteome</keyword>
<protein>
    <submittedName>
        <fullName evidence="7">GntR family transcriptional regulator</fullName>
    </submittedName>
</protein>
<dbReference type="InterPro" id="IPR015421">
    <property type="entry name" value="PyrdxlP-dep_Trfase_major"/>
</dbReference>
<dbReference type="SUPFAM" id="SSF53383">
    <property type="entry name" value="PLP-dependent transferases"/>
    <property type="match status" value="1"/>
</dbReference>
<evidence type="ECO:0000313" key="7">
    <source>
        <dbReference type="EMBL" id="ARP95898.1"/>
    </source>
</evidence>
<dbReference type="GO" id="GO:0030170">
    <property type="term" value="F:pyridoxal phosphate binding"/>
    <property type="evidence" value="ECO:0007669"/>
    <property type="project" value="InterPro"/>
</dbReference>
<organism evidence="7 8">
    <name type="scientific">Bordetella genomosp. 13</name>
    <dbReference type="NCBI Taxonomy" id="463040"/>
    <lineage>
        <taxon>Bacteria</taxon>
        <taxon>Pseudomonadati</taxon>
        <taxon>Pseudomonadota</taxon>
        <taxon>Betaproteobacteria</taxon>
        <taxon>Burkholderiales</taxon>
        <taxon>Alcaligenaceae</taxon>
        <taxon>Bordetella</taxon>
    </lineage>
</organism>
<dbReference type="GO" id="GO:0003700">
    <property type="term" value="F:DNA-binding transcription factor activity"/>
    <property type="evidence" value="ECO:0007669"/>
    <property type="project" value="InterPro"/>
</dbReference>
<accession>A0A1W6ZEU5</accession>
<keyword evidence="3" id="KW-0805">Transcription regulation</keyword>
<dbReference type="SUPFAM" id="SSF46785">
    <property type="entry name" value="Winged helix' DNA-binding domain"/>
    <property type="match status" value="1"/>
</dbReference>
<dbReference type="PROSITE" id="PS50949">
    <property type="entry name" value="HTH_GNTR"/>
    <property type="match status" value="1"/>
</dbReference>
<evidence type="ECO:0000259" key="6">
    <source>
        <dbReference type="PROSITE" id="PS50949"/>
    </source>
</evidence>
<dbReference type="CDD" id="cd00609">
    <property type="entry name" value="AAT_like"/>
    <property type="match status" value="1"/>
</dbReference>
<sequence length="447" mass="47948">MQTSSVMALADTLAADIRSGRLPPGAMLPTHRQLAARHGVALASASKVYALLKAQGLVVGETGRGTFVRDRPAQQRGWDSADEARLNAGTADLSFNHPSLPGQAQLLRAMLRKLASAGDLAALMQQQPPGGRAHERRIVARFVQAARGVPATADRTFLVNGAQQGLYIAARAMLSPGDAVAVDALTYPGFKMLAQAQDLALRPVPCRPDGPDLDALQALCRTGRIRAIYAMPTLHNPLGWILDAGQRDRLVEIARRHDCLLIEDAAYAYLAADAPPALAALAPERTLYVSSVSKSLATGLRFGYMVVPEDCATAVKAHIRASHWSLPSVVTAMATRWIEDGTVARLEAAHRRDARRRQAVARGVFAGMGLVANPSALFVWLTLPAELRMDRIAAALAARNIAVSKAEAYAATRHAPHALRLGLSSVPFEQLKPVLAQVRETIERFPV</sequence>
<dbReference type="InterPro" id="IPR004839">
    <property type="entry name" value="Aminotransferase_I/II_large"/>
</dbReference>
<keyword evidence="4" id="KW-0238">DNA-binding</keyword>
<dbReference type="InterPro" id="IPR000524">
    <property type="entry name" value="Tscrpt_reg_HTH_GntR"/>
</dbReference>
<dbReference type="InterPro" id="IPR036388">
    <property type="entry name" value="WH-like_DNA-bd_sf"/>
</dbReference>
<evidence type="ECO:0000256" key="1">
    <source>
        <dbReference type="ARBA" id="ARBA00005384"/>
    </source>
</evidence>
<dbReference type="Gene3D" id="3.90.1150.10">
    <property type="entry name" value="Aspartate Aminotransferase, domain 1"/>
    <property type="match status" value="1"/>
</dbReference>
<keyword evidence="2" id="KW-0663">Pyridoxal phosphate</keyword>
<feature type="domain" description="HTH gntR-type" evidence="6">
    <location>
        <begin position="3"/>
        <end position="71"/>
    </location>
</feature>
<gene>
    <name evidence="7" type="ORF">CAL15_16845</name>
</gene>
<evidence type="ECO:0000313" key="8">
    <source>
        <dbReference type="Proteomes" id="UP000194161"/>
    </source>
</evidence>